<organism evidence="2 3">
    <name type="scientific">Xenopus laevis</name>
    <name type="common">African clawed frog</name>
    <dbReference type="NCBI Taxonomy" id="8355"/>
    <lineage>
        <taxon>Eukaryota</taxon>
        <taxon>Metazoa</taxon>
        <taxon>Chordata</taxon>
        <taxon>Craniata</taxon>
        <taxon>Vertebrata</taxon>
        <taxon>Euteleostomi</taxon>
        <taxon>Amphibia</taxon>
        <taxon>Batrachia</taxon>
        <taxon>Anura</taxon>
        <taxon>Pipoidea</taxon>
        <taxon>Pipidae</taxon>
        <taxon>Xenopodinae</taxon>
        <taxon>Xenopus</taxon>
        <taxon>Xenopus</taxon>
    </lineage>
</organism>
<name>A0A974HUH0_XENLA</name>
<accession>A0A974HUH0</accession>
<reference evidence="3" key="1">
    <citation type="journal article" date="2016" name="Nature">
        <title>Genome evolution in the allotetraploid frog Xenopus laevis.</title>
        <authorList>
            <person name="Session A.M."/>
            <person name="Uno Y."/>
            <person name="Kwon T."/>
            <person name="Chapman J.A."/>
            <person name="Toyoda A."/>
            <person name="Takahashi S."/>
            <person name="Fukui A."/>
            <person name="Hikosaka A."/>
            <person name="Suzuki A."/>
            <person name="Kondo M."/>
            <person name="van Heeringen S.J."/>
            <person name="Quigley I."/>
            <person name="Heinz S."/>
            <person name="Ogino H."/>
            <person name="Ochi H."/>
            <person name="Hellsten U."/>
            <person name="Lyons J.B."/>
            <person name="Simakov O."/>
            <person name="Putnam N."/>
            <person name="Stites J."/>
            <person name="Kuroki Y."/>
            <person name="Tanaka T."/>
            <person name="Michiue T."/>
            <person name="Watanabe M."/>
            <person name="Bogdanovic O."/>
            <person name="Lister R."/>
            <person name="Georgiou G."/>
            <person name="Paranjpe S.S."/>
            <person name="van Kruijsbergen I."/>
            <person name="Shu S."/>
            <person name="Carlson J."/>
            <person name="Kinoshita T."/>
            <person name="Ohta Y."/>
            <person name="Mawaribuchi S."/>
            <person name="Jenkins J."/>
            <person name="Grimwood J."/>
            <person name="Schmutz J."/>
            <person name="Mitros T."/>
            <person name="Mozaffari S.V."/>
            <person name="Suzuki Y."/>
            <person name="Haramoto Y."/>
            <person name="Yamamoto T.S."/>
            <person name="Takagi C."/>
            <person name="Heald R."/>
            <person name="Miller K."/>
            <person name="Haudenschild C."/>
            <person name="Kitzman J."/>
            <person name="Nakayama T."/>
            <person name="Izutsu Y."/>
            <person name="Robert J."/>
            <person name="Fortriede J."/>
            <person name="Burns K."/>
            <person name="Lotay V."/>
            <person name="Karimi K."/>
            <person name="Yasuoka Y."/>
            <person name="Dichmann D.S."/>
            <person name="Flajnik M.F."/>
            <person name="Houston D.W."/>
            <person name="Shendure J."/>
            <person name="DuPasquier L."/>
            <person name="Vize P.D."/>
            <person name="Zorn A.M."/>
            <person name="Ito M."/>
            <person name="Marcotte E.M."/>
            <person name="Wallingford J.B."/>
            <person name="Ito Y."/>
            <person name="Asashima M."/>
            <person name="Ueno N."/>
            <person name="Matsuda Y."/>
            <person name="Veenstra G.J."/>
            <person name="Fujiyama A."/>
            <person name="Harland R.M."/>
            <person name="Taira M."/>
            <person name="Rokhsar D.S."/>
        </authorList>
    </citation>
    <scope>NUCLEOTIDE SEQUENCE [LARGE SCALE GENOMIC DNA]</scope>
    <source>
        <strain evidence="3">J</strain>
    </source>
</reference>
<feature type="compositionally biased region" description="Pro residues" evidence="1">
    <location>
        <begin position="1"/>
        <end position="13"/>
    </location>
</feature>
<dbReference type="EMBL" id="CM004470">
    <property type="protein sequence ID" value="OCT90406.1"/>
    <property type="molecule type" value="Genomic_DNA"/>
</dbReference>
<evidence type="ECO:0000256" key="1">
    <source>
        <dbReference type="SAM" id="MobiDB-lite"/>
    </source>
</evidence>
<gene>
    <name evidence="2" type="ORF">XELAEV_18019018mg</name>
</gene>
<evidence type="ECO:0000313" key="2">
    <source>
        <dbReference type="EMBL" id="OCT90406.1"/>
    </source>
</evidence>
<protein>
    <submittedName>
        <fullName evidence="2">Uncharacterized protein</fullName>
    </submittedName>
</protein>
<dbReference type="AlphaFoldDB" id="A0A974HUH0"/>
<evidence type="ECO:0000313" key="3">
    <source>
        <dbReference type="Proteomes" id="UP000694892"/>
    </source>
</evidence>
<sequence length="78" mass="8651">MDPQKSPSPPAHPQPAQRWQVAGGGGTLKQTRNRPHSPVPRFVEVVILRDIKVTMDECIRFMSLLNLIRAPQTVSPGL</sequence>
<feature type="region of interest" description="Disordered" evidence="1">
    <location>
        <begin position="1"/>
        <end position="36"/>
    </location>
</feature>
<dbReference type="Proteomes" id="UP000694892">
    <property type="component" value="Chromosome 3L"/>
</dbReference>
<proteinExistence type="predicted"/>